<dbReference type="Proteomes" id="UP001365542">
    <property type="component" value="Unassembled WGS sequence"/>
</dbReference>
<gene>
    <name evidence="2" type="ORF">TWF694_007364</name>
</gene>
<organism evidence="2 3">
    <name type="scientific">Orbilia ellipsospora</name>
    <dbReference type="NCBI Taxonomy" id="2528407"/>
    <lineage>
        <taxon>Eukaryota</taxon>
        <taxon>Fungi</taxon>
        <taxon>Dikarya</taxon>
        <taxon>Ascomycota</taxon>
        <taxon>Pezizomycotina</taxon>
        <taxon>Orbiliomycetes</taxon>
        <taxon>Orbiliales</taxon>
        <taxon>Orbiliaceae</taxon>
        <taxon>Orbilia</taxon>
    </lineage>
</organism>
<evidence type="ECO:0008006" key="4">
    <source>
        <dbReference type="Google" id="ProtNLM"/>
    </source>
</evidence>
<name>A0AAV9XHZ1_9PEZI</name>
<reference evidence="2 3" key="1">
    <citation type="submission" date="2019-10" db="EMBL/GenBank/DDBJ databases">
        <authorList>
            <person name="Palmer J.M."/>
        </authorList>
    </citation>
    <scope>NUCLEOTIDE SEQUENCE [LARGE SCALE GENOMIC DNA]</scope>
    <source>
        <strain evidence="2 3">TWF694</strain>
    </source>
</reference>
<sequence>MSLLLAPYNDSMRLGQGFNSYTQTLCLDRAVAVSNIITIKTKVPSQVVAYSSRFVEKLSEVVDTMNISYSSSIKKGTIELAGNTSAVDESTFKQSDLNVVISVKVVNQTTKLLDTSEFQALDGIQQGTEEFNDIYGDSFISGFIEGGDFLGVVSIKVLDRSKVSQVARELKKGMNTMNTENELTLSDIPANGSFGSASASKDTETSISVNWMGGGEIKRPDQGWDLDSLYAAAANFPWKVAECPQRTWAILTKYKQNRSYVEWSKKQQVLRSPLDYDNVISYTGELFDSYMEYKVLLRKLRDIIKNRKKYEECKNPNAIPVDVLSLVAVRSALHDEMSKIVKAVDTLSKDPASLYRYAHRMNQKKHQFIQKILDQAIPDASGHPPNTVDSPEYWNPNAKIQSAPVSASVIKGSPAQQPLSAPEISKRTAGENFTENIVPKLEETVTGTPETKVDGAPEESVATQDKTIEPNQSLETKKDVDKEQENDKDDEKNNTQSRVKNDLASSSTKTTSKSSDQSASSTGASSKLNQQRALVPVSANTMTTPSVASAQTGSGSPLEYNYNFSQLVAPEIWEELMPVLKAQEVKENSDSTVTAVSDYPPPPKEEFSPSAEFGKNAKRDAEEIPESAAGDRALLWGTAIAAYGIREEKGLFTQDKNGTLLHTICQGEWASWGTSVVGCLKPAKVGTSLATIAVQPKDKRLFYVTAENKLRMLVSNGRSWYDANVNFDDTAHKDTKLVAWVTHESIIVAYESSASKLSFWVIKDDVGATIAPSLIGDGKGTQYPAVLSGTSFATFWHKGERHFLYQNTYSTMVLLKVTPTTASIVENAHFLTKIHFSTTKPLVFTAGNWKDSVGRWSENLPNQKFEGILFIVHDHGENLNRMYIDGAISLQEESGTIDSGIFRREYPSTGLSCAFDQWVGNRFYKQNAKGQIDKEYAQFIDYGGKRTFSSAWQGQAVGVEQTNQSDVYAACTKIPVVAKLDPDVLAISDPLALWHQIGDQYHQVVFFVGSDFQLYYTYNKNDTTKWIPGGGKYYNLGPVKLSAGRLAGYKNLNTGIINITATGQNGSLYHIALKGPFQTWASASWTEIEGSWSTPPDTVCHDNGDITGVITGMDWNMYFIKFDGTAWMKPVLQDKLPAKIKCAPWIRALRNEIWVTCVDGNVYKSTGFDAEKRLYTGFQLERSNINNAIYPGVVTNDVVPNKTAVILINADGKAEVINLMKENDSYITLGAYDIKFAQILGTTNGKIEIIWLRSFGRYEYIVYDEKWSGDGGKFIEGPLPAGMRVSNLGYSNEGTRELFFLGINGKIMRQKIENRTLSGTVAIVG</sequence>
<feature type="compositionally biased region" description="Polar residues" evidence="1">
    <location>
        <begin position="461"/>
        <end position="474"/>
    </location>
</feature>
<feature type="compositionally biased region" description="Low complexity" evidence="1">
    <location>
        <begin position="504"/>
        <end position="527"/>
    </location>
</feature>
<comment type="caution">
    <text evidence="2">The sequence shown here is derived from an EMBL/GenBank/DDBJ whole genome shotgun (WGS) entry which is preliminary data.</text>
</comment>
<feature type="region of interest" description="Disordered" evidence="1">
    <location>
        <begin position="591"/>
        <end position="625"/>
    </location>
</feature>
<evidence type="ECO:0000313" key="2">
    <source>
        <dbReference type="EMBL" id="KAK6541558.1"/>
    </source>
</evidence>
<protein>
    <recommendedName>
        <fullName evidence="4">Fucose-specific lectin</fullName>
    </recommendedName>
</protein>
<dbReference type="SUPFAM" id="SSF89372">
    <property type="entry name" value="Fucose-specific lectin"/>
    <property type="match status" value="1"/>
</dbReference>
<dbReference type="EMBL" id="JAVHJO010000003">
    <property type="protein sequence ID" value="KAK6541558.1"/>
    <property type="molecule type" value="Genomic_DNA"/>
</dbReference>
<evidence type="ECO:0000256" key="1">
    <source>
        <dbReference type="SAM" id="MobiDB-lite"/>
    </source>
</evidence>
<keyword evidence="3" id="KW-1185">Reference proteome</keyword>
<feature type="region of interest" description="Disordered" evidence="1">
    <location>
        <begin position="409"/>
        <end position="531"/>
    </location>
</feature>
<accession>A0AAV9XHZ1</accession>
<proteinExistence type="predicted"/>
<feature type="compositionally biased region" description="Basic and acidic residues" evidence="1">
    <location>
        <begin position="475"/>
        <end position="493"/>
    </location>
</feature>
<dbReference type="Gene3D" id="2.120.10.70">
    <property type="entry name" value="Fucose-specific lectin"/>
    <property type="match status" value="1"/>
</dbReference>
<evidence type="ECO:0000313" key="3">
    <source>
        <dbReference type="Proteomes" id="UP001365542"/>
    </source>
</evidence>